<dbReference type="EMBL" id="QRDL01000003">
    <property type="protein sequence ID" value="RED04699.1"/>
    <property type="molecule type" value="Genomic_DNA"/>
</dbReference>
<evidence type="ECO:0000256" key="1">
    <source>
        <dbReference type="SAM" id="Phobius"/>
    </source>
</evidence>
<organism evidence="2 3">
    <name type="scientific">Ectopseudomonas oleovorans</name>
    <name type="common">Pseudomonas oleovorans</name>
    <dbReference type="NCBI Taxonomy" id="301"/>
    <lineage>
        <taxon>Bacteria</taxon>
        <taxon>Pseudomonadati</taxon>
        <taxon>Pseudomonadota</taxon>
        <taxon>Gammaproteobacteria</taxon>
        <taxon>Pseudomonadales</taxon>
        <taxon>Pseudomonadaceae</taxon>
        <taxon>Ectopseudomonas</taxon>
    </lineage>
</organism>
<feature type="transmembrane region" description="Helical" evidence="1">
    <location>
        <begin position="39"/>
        <end position="59"/>
    </location>
</feature>
<reference evidence="2 3" key="1">
    <citation type="submission" date="2018-07" db="EMBL/GenBank/DDBJ databases">
        <title>Genome sequencing of rice bacterial endophytes.</title>
        <authorList>
            <person name="Venturi V."/>
        </authorList>
    </citation>
    <scope>NUCLEOTIDE SEQUENCE [LARGE SCALE GENOMIC DNA]</scope>
    <source>
        <strain evidence="2 3">AG1002</strain>
    </source>
</reference>
<protein>
    <submittedName>
        <fullName evidence="2">Uncharacterized protein</fullName>
    </submittedName>
</protein>
<keyword evidence="1" id="KW-1133">Transmembrane helix</keyword>
<name>A0A3D9ENF1_ECTOL</name>
<comment type="caution">
    <text evidence="2">The sequence shown here is derived from an EMBL/GenBank/DDBJ whole genome shotgun (WGS) entry which is preliminary data.</text>
</comment>
<dbReference type="Proteomes" id="UP000256988">
    <property type="component" value="Unassembled WGS sequence"/>
</dbReference>
<keyword evidence="1" id="KW-0472">Membrane</keyword>
<evidence type="ECO:0000313" key="2">
    <source>
        <dbReference type="EMBL" id="RED04699.1"/>
    </source>
</evidence>
<evidence type="ECO:0000313" key="3">
    <source>
        <dbReference type="Proteomes" id="UP000256988"/>
    </source>
</evidence>
<sequence length="63" mass="6977">MNAQAINESRRRRVEATRAEVDAVLEKSARYRKRQANPLWIAVPVLSGAAFTAGVAYLAHLLV</sequence>
<accession>A0A3D9ENF1</accession>
<keyword evidence="1" id="KW-0812">Transmembrane</keyword>
<proteinExistence type="predicted"/>
<gene>
    <name evidence="2" type="ORF">DFO60_2362</name>
</gene>
<dbReference type="AlphaFoldDB" id="A0A3D9ENF1"/>